<evidence type="ECO:0000313" key="4">
    <source>
        <dbReference type="Proteomes" id="UP000000496"/>
    </source>
</evidence>
<dbReference type="eggNOG" id="COG2268">
    <property type="taxonomic scope" value="Bacteria"/>
</dbReference>
<feature type="coiled-coil region" evidence="1">
    <location>
        <begin position="138"/>
        <end position="172"/>
    </location>
</feature>
<reference evidence="3 4" key="2">
    <citation type="journal article" date="2011" name="Mol. Biol. Evol.">
        <title>Unity in variety--the pan-genome of the Chlamydiae.</title>
        <authorList>
            <person name="Collingro A."/>
            <person name="Tischler P."/>
            <person name="Weinmaier T."/>
            <person name="Penz T."/>
            <person name="Heinz E."/>
            <person name="Brunham R.C."/>
            <person name="Read T.D."/>
            <person name="Bavoil P.M."/>
            <person name="Sachse K."/>
            <person name="Kahane S."/>
            <person name="Friedman M.G."/>
            <person name="Rattei T."/>
            <person name="Myers G.S."/>
            <person name="Horn M."/>
        </authorList>
    </citation>
    <scope>NUCLEOTIDE SEQUENCE [LARGE SCALE GENOMIC DNA]</scope>
    <source>
        <strain evidence="4">ATCC VR-1471 / Z</strain>
    </source>
</reference>
<dbReference type="Proteomes" id="UP000000496">
    <property type="component" value="Chromosome gsn.131"/>
</dbReference>
<dbReference type="AlphaFoldDB" id="F8L336"/>
<dbReference type="STRING" id="331113.SNE_A17970"/>
<protein>
    <submittedName>
        <fullName evidence="3">Uncharacterized protein</fullName>
    </submittedName>
</protein>
<evidence type="ECO:0000313" key="3">
    <source>
        <dbReference type="EMBL" id="CCB89674.1"/>
    </source>
</evidence>
<dbReference type="HOGENOM" id="CLU_725398_0_0_0"/>
<sequence length="381" mass="43981">MVKRYIKQWSDFSSSPIKPLFWMLIGPLLILLTLLVSLPTFYDPFLPCVSVLGLLLAWKWGMNGLSVTLLTFAAYFGSHFFLGAHGVPLWKFGWGCSLALALTISFLAMEELKKYYHTLKSEGDHSIAELKVSLHTIGEKAASEKRKVESEVERLHKELKASHDEMQALLQLVEASRVEAEKSQHQNETLSAESLKQHRQIETLKLQSDESMEELESLQEQHMRLLEENRKRLKKLNHARTEYAQMQLLFDAAQKDFQKFRAVILSQRQQLQEKTVPITPVKTPAKPKSQEDRSQQLVLKTLEKDKTTIKKMYEQMQKDHTKLTKMLKEAKANEEEHLHTLESQVLDNQKKLEQTKSELVSLEREIFAVKKGMQQQGLEVS</sequence>
<accession>F8L336</accession>
<organism evidence="3 4">
    <name type="scientific">Simkania negevensis (strain ATCC VR-1471 / DSM 27360 / Z)</name>
    <dbReference type="NCBI Taxonomy" id="331113"/>
    <lineage>
        <taxon>Bacteria</taxon>
        <taxon>Pseudomonadati</taxon>
        <taxon>Chlamydiota</taxon>
        <taxon>Chlamydiia</taxon>
        <taxon>Parachlamydiales</taxon>
        <taxon>Simkaniaceae</taxon>
        <taxon>Simkania</taxon>
    </lineage>
</organism>
<dbReference type="RefSeq" id="WP_013944140.1">
    <property type="nucleotide sequence ID" value="NC_015713.1"/>
</dbReference>
<dbReference type="EMBL" id="FR872582">
    <property type="protein sequence ID" value="CCB89674.1"/>
    <property type="molecule type" value="Genomic_DNA"/>
</dbReference>
<keyword evidence="2" id="KW-0472">Membrane</keyword>
<feature type="transmembrane region" description="Helical" evidence="2">
    <location>
        <begin position="92"/>
        <end position="109"/>
    </location>
</feature>
<name>F8L336_SIMNZ</name>
<keyword evidence="2" id="KW-1133">Transmembrane helix</keyword>
<dbReference type="KEGG" id="sng:SNE_A17970"/>
<keyword evidence="4" id="KW-1185">Reference proteome</keyword>
<keyword evidence="2" id="KW-0812">Transmembrane</keyword>
<proteinExistence type="predicted"/>
<evidence type="ECO:0000256" key="1">
    <source>
        <dbReference type="SAM" id="Coils"/>
    </source>
</evidence>
<feature type="transmembrane region" description="Helical" evidence="2">
    <location>
        <begin position="20"/>
        <end position="38"/>
    </location>
</feature>
<evidence type="ECO:0000256" key="2">
    <source>
        <dbReference type="SAM" id="Phobius"/>
    </source>
</evidence>
<reference key="1">
    <citation type="journal article" date="2011" name="Mol. Biol. Evol.">
        <title>Unity in variety -- the pan-genome of the Chlamydiae.</title>
        <authorList>
            <person name="Collingro A."/>
            <person name="Tischler P."/>
            <person name="Weinmaier T."/>
            <person name="Penz T."/>
            <person name="Heinz E."/>
            <person name="Brunham R.C."/>
            <person name="Read T.D."/>
            <person name="Bavoil P.M."/>
            <person name="Sachse K."/>
            <person name="Kahane S."/>
            <person name="Friedman M.G."/>
            <person name="Rattei T."/>
            <person name="Myers G.S.A."/>
            <person name="Horn M."/>
        </authorList>
    </citation>
    <scope>NUCLEOTIDE SEQUENCE</scope>
    <source>
        <strain>Z</strain>
    </source>
</reference>
<feature type="coiled-coil region" evidence="1">
    <location>
        <begin position="299"/>
        <end position="365"/>
    </location>
</feature>
<feature type="coiled-coil region" evidence="1">
    <location>
        <begin position="201"/>
        <end position="235"/>
    </location>
</feature>
<gene>
    <name evidence="3" type="ordered locus">SNE_A17970</name>
</gene>
<feature type="transmembrane region" description="Helical" evidence="2">
    <location>
        <begin position="67"/>
        <end position="86"/>
    </location>
</feature>
<keyword evidence="1" id="KW-0175">Coiled coil</keyword>